<sequence length="134" mass="15064">MAFKAHNALLLSVISALLLFNSNAAARQLNMSPPSEYDDGVEEMKDVKHNMEVQELGRFTLKEANKKVTKSSAKMTFGEVVSAKRWPVTNGVRYFFVISSVKGGKIEGSFLGYLVIRNYSNERIPMSWEFQPTP</sequence>
<reference evidence="2 3" key="1">
    <citation type="journal article" date="2022" name="Nat. Plants">
        <title>Genomes of leafy and leafless Platanthera orchids illuminate the evolution of mycoheterotrophy.</title>
        <authorList>
            <person name="Li M.H."/>
            <person name="Liu K.W."/>
            <person name="Li Z."/>
            <person name="Lu H.C."/>
            <person name="Ye Q.L."/>
            <person name="Zhang D."/>
            <person name="Wang J.Y."/>
            <person name="Li Y.F."/>
            <person name="Zhong Z.M."/>
            <person name="Liu X."/>
            <person name="Yu X."/>
            <person name="Liu D.K."/>
            <person name="Tu X.D."/>
            <person name="Liu B."/>
            <person name="Hao Y."/>
            <person name="Liao X.Y."/>
            <person name="Jiang Y.T."/>
            <person name="Sun W.H."/>
            <person name="Chen J."/>
            <person name="Chen Y.Q."/>
            <person name="Ai Y."/>
            <person name="Zhai J.W."/>
            <person name="Wu S.S."/>
            <person name="Zhou Z."/>
            <person name="Hsiao Y.Y."/>
            <person name="Wu W.L."/>
            <person name="Chen Y.Y."/>
            <person name="Lin Y.F."/>
            <person name="Hsu J.L."/>
            <person name="Li C.Y."/>
            <person name="Wang Z.W."/>
            <person name="Zhao X."/>
            <person name="Zhong W.Y."/>
            <person name="Ma X.K."/>
            <person name="Ma L."/>
            <person name="Huang J."/>
            <person name="Chen G.Z."/>
            <person name="Huang M.Z."/>
            <person name="Huang L."/>
            <person name="Peng D.H."/>
            <person name="Luo Y.B."/>
            <person name="Zou S.Q."/>
            <person name="Chen S.P."/>
            <person name="Lan S."/>
            <person name="Tsai W.C."/>
            <person name="Van de Peer Y."/>
            <person name="Liu Z.J."/>
        </authorList>
    </citation>
    <scope>NUCLEOTIDE SEQUENCE [LARGE SCALE GENOMIC DNA]</scope>
    <source>
        <strain evidence="2">Lor287</strain>
    </source>
</reference>
<protein>
    <submittedName>
        <fullName evidence="2">Cysteine proteinase inhibitor 4</fullName>
    </submittedName>
</protein>
<feature type="signal peptide" evidence="1">
    <location>
        <begin position="1"/>
        <end position="26"/>
    </location>
</feature>
<dbReference type="Proteomes" id="UP001418222">
    <property type="component" value="Unassembled WGS sequence"/>
</dbReference>
<gene>
    <name evidence="2" type="ORF">KSP39_PZI013686</name>
</gene>
<dbReference type="AlphaFoldDB" id="A0AAP0BC19"/>
<name>A0AAP0BC19_9ASPA</name>
<proteinExistence type="predicted"/>
<evidence type="ECO:0000313" key="3">
    <source>
        <dbReference type="Proteomes" id="UP001418222"/>
    </source>
</evidence>
<evidence type="ECO:0000313" key="2">
    <source>
        <dbReference type="EMBL" id="KAK8935511.1"/>
    </source>
</evidence>
<feature type="chain" id="PRO_5042835732" evidence="1">
    <location>
        <begin position="27"/>
        <end position="134"/>
    </location>
</feature>
<dbReference type="SUPFAM" id="SSF54403">
    <property type="entry name" value="Cystatin/monellin"/>
    <property type="match status" value="1"/>
</dbReference>
<dbReference type="InterPro" id="IPR046350">
    <property type="entry name" value="Cystatin_sf"/>
</dbReference>
<dbReference type="EMBL" id="JBBWWQ010000011">
    <property type="protein sequence ID" value="KAK8935511.1"/>
    <property type="molecule type" value="Genomic_DNA"/>
</dbReference>
<dbReference type="Gene3D" id="3.10.450.10">
    <property type="match status" value="1"/>
</dbReference>
<dbReference type="PANTHER" id="PTHR47373">
    <property type="entry name" value="CYSTEINE PROTEINASE INHIBITOR 2"/>
    <property type="match status" value="1"/>
</dbReference>
<accession>A0AAP0BC19</accession>
<organism evidence="2 3">
    <name type="scientific">Platanthera zijinensis</name>
    <dbReference type="NCBI Taxonomy" id="2320716"/>
    <lineage>
        <taxon>Eukaryota</taxon>
        <taxon>Viridiplantae</taxon>
        <taxon>Streptophyta</taxon>
        <taxon>Embryophyta</taxon>
        <taxon>Tracheophyta</taxon>
        <taxon>Spermatophyta</taxon>
        <taxon>Magnoliopsida</taxon>
        <taxon>Liliopsida</taxon>
        <taxon>Asparagales</taxon>
        <taxon>Orchidaceae</taxon>
        <taxon>Orchidoideae</taxon>
        <taxon>Orchideae</taxon>
        <taxon>Orchidinae</taxon>
        <taxon>Platanthera</taxon>
    </lineage>
</organism>
<comment type="caution">
    <text evidence="2">The sequence shown here is derived from an EMBL/GenBank/DDBJ whole genome shotgun (WGS) entry which is preliminary data.</text>
</comment>
<evidence type="ECO:0000256" key="1">
    <source>
        <dbReference type="SAM" id="SignalP"/>
    </source>
</evidence>
<keyword evidence="3" id="KW-1185">Reference proteome</keyword>
<keyword evidence="1" id="KW-0732">Signal</keyword>
<dbReference type="PANTHER" id="PTHR47373:SF1">
    <property type="entry name" value="CYSTEINE PROTEINASE INHIBITOR 2"/>
    <property type="match status" value="1"/>
</dbReference>